<organism evidence="5 6">
    <name type="scientific">Pectobacterium betavasculorum</name>
    <dbReference type="NCBI Taxonomy" id="55207"/>
    <lineage>
        <taxon>Bacteria</taxon>
        <taxon>Pseudomonadati</taxon>
        <taxon>Pseudomonadota</taxon>
        <taxon>Gammaproteobacteria</taxon>
        <taxon>Enterobacterales</taxon>
        <taxon>Pectobacteriaceae</taxon>
        <taxon>Pectobacterium</taxon>
    </lineage>
</organism>
<dbReference type="PANTHER" id="PTHR13096">
    <property type="entry name" value="MINA53 MYC INDUCED NUCLEAR ANTIGEN"/>
    <property type="match status" value="1"/>
</dbReference>
<evidence type="ECO:0000256" key="3">
    <source>
        <dbReference type="ARBA" id="ARBA00023004"/>
    </source>
</evidence>
<keyword evidence="6" id="KW-1185">Reference proteome</keyword>
<evidence type="ECO:0000256" key="2">
    <source>
        <dbReference type="ARBA" id="ARBA00022723"/>
    </source>
</evidence>
<dbReference type="Gene3D" id="2.60.120.650">
    <property type="entry name" value="Cupin"/>
    <property type="match status" value="1"/>
</dbReference>
<dbReference type="EMBL" id="JQHL01000017">
    <property type="protein sequence ID" value="KFX14679.1"/>
    <property type="molecule type" value="Genomic_DNA"/>
</dbReference>
<dbReference type="PROSITE" id="PS51184">
    <property type="entry name" value="JMJC"/>
    <property type="match status" value="1"/>
</dbReference>
<evidence type="ECO:0000313" key="5">
    <source>
        <dbReference type="EMBL" id="KFX14679.1"/>
    </source>
</evidence>
<name>A0ABR4UUV0_9GAMM</name>
<keyword evidence="2" id="KW-0479">Metal-binding</keyword>
<comment type="caution">
    <text evidence="5">The sequence shown here is derived from an EMBL/GenBank/DDBJ whole genome shotgun (WGS) entry which is preliminary data.</text>
</comment>
<reference evidence="5 6" key="1">
    <citation type="submission" date="2014-08" db="EMBL/GenBank/DDBJ databases">
        <title>Genome sequences of NCPPB Pectobacterium isolates.</title>
        <authorList>
            <person name="Glover R.H."/>
            <person name="Sapp M."/>
            <person name="Elphinstone J."/>
        </authorList>
    </citation>
    <scope>NUCLEOTIDE SEQUENCE [LARGE SCALE GENOMIC DNA]</scope>
    <source>
        <strain evidence="5 6">NCPPB 2793</strain>
    </source>
</reference>
<dbReference type="InterPro" id="IPR003347">
    <property type="entry name" value="JmjC_dom"/>
</dbReference>
<comment type="cofactor">
    <cofactor evidence="1">
        <name>Fe(2+)</name>
        <dbReference type="ChEBI" id="CHEBI:29033"/>
    </cofactor>
</comment>
<dbReference type="SUPFAM" id="SSF51197">
    <property type="entry name" value="Clavaminate synthase-like"/>
    <property type="match status" value="1"/>
</dbReference>
<keyword evidence="3" id="KW-0408">Iron</keyword>
<evidence type="ECO:0000256" key="1">
    <source>
        <dbReference type="ARBA" id="ARBA00001954"/>
    </source>
</evidence>
<sequence length="278" mass="32033">MSNFFSYLDAHHFFEKHWNKSYYKFTTDFQKPNTKKILNDVLTSNIQYPDFRIIQRGGSINPYLYTKSDNNSLSNQISNDKFKVLDLTGKTIKISSLNQYAKEVKFLENDVSNYFSGINISINGYFSEGKSQGGSSHYDFHHIFAFQISGKKKWNIGNIVENNPHRDFGHRLIENTDYVGTVTTSPGDVLYLPPGIWHDVSTEDSSVHFAIGIQTPRIFNLLHQAIKHISKNSSLFRKDLPLRYIDNLEKVGLTNNEIEEILNILKKHLMENNGAKFL</sequence>
<protein>
    <recommendedName>
        <fullName evidence="4">JmjC domain-containing protein</fullName>
    </recommendedName>
</protein>
<feature type="domain" description="JmjC" evidence="4">
    <location>
        <begin position="96"/>
        <end position="230"/>
    </location>
</feature>
<dbReference type="PANTHER" id="PTHR13096:SF8">
    <property type="entry name" value="RIBOSOMAL OXYGENASE 1"/>
    <property type="match status" value="1"/>
</dbReference>
<proteinExistence type="predicted"/>
<accession>A0ABR4UUV0</accession>
<evidence type="ECO:0000313" key="6">
    <source>
        <dbReference type="Proteomes" id="UP000032869"/>
    </source>
</evidence>
<dbReference type="InterPro" id="IPR039994">
    <property type="entry name" value="NO66-like"/>
</dbReference>
<evidence type="ECO:0000259" key="4">
    <source>
        <dbReference type="PROSITE" id="PS51184"/>
    </source>
</evidence>
<dbReference type="Proteomes" id="UP000032869">
    <property type="component" value="Unassembled WGS sequence"/>
</dbReference>
<gene>
    <name evidence="5" type="ORF">JV35_19015</name>
</gene>
<dbReference type="Pfam" id="PF08007">
    <property type="entry name" value="JmjC_2"/>
    <property type="match status" value="1"/>
</dbReference>
<dbReference type="RefSeq" id="WP_039308173.1">
    <property type="nucleotide sequence ID" value="NZ_JQHL01000017.1"/>
</dbReference>